<dbReference type="RefSeq" id="WP_135566659.1">
    <property type="nucleotide sequence ID" value="NZ_BNEJ01000017.1"/>
</dbReference>
<accession>A0A8H1LNI3</accession>
<dbReference type="SUPFAM" id="SSF52540">
    <property type="entry name" value="P-loop containing nucleoside triphosphate hydrolases"/>
    <property type="match status" value="1"/>
</dbReference>
<dbReference type="EMBL" id="RCIY01000009">
    <property type="protein sequence ID" value="TGG88563.1"/>
    <property type="molecule type" value="Genomic_DNA"/>
</dbReference>
<feature type="compositionally biased region" description="Pro residues" evidence="1">
    <location>
        <begin position="528"/>
        <end position="541"/>
    </location>
</feature>
<keyword evidence="2" id="KW-1133">Transmembrane helix</keyword>
<evidence type="ECO:0000256" key="1">
    <source>
        <dbReference type="SAM" id="MobiDB-lite"/>
    </source>
</evidence>
<dbReference type="GeneID" id="75185076"/>
<evidence type="ECO:0000256" key="2">
    <source>
        <dbReference type="SAM" id="Phobius"/>
    </source>
</evidence>
<organism evidence="3 4">
    <name type="scientific">Streptomyces albus</name>
    <dbReference type="NCBI Taxonomy" id="1888"/>
    <lineage>
        <taxon>Bacteria</taxon>
        <taxon>Bacillati</taxon>
        <taxon>Actinomycetota</taxon>
        <taxon>Actinomycetes</taxon>
        <taxon>Kitasatosporales</taxon>
        <taxon>Streptomycetaceae</taxon>
        <taxon>Streptomyces</taxon>
    </lineage>
</organism>
<dbReference type="Proteomes" id="UP000298111">
    <property type="component" value="Unassembled WGS sequence"/>
</dbReference>
<protein>
    <recommendedName>
        <fullName evidence="5">FtsK domain-containing protein</fullName>
    </recommendedName>
</protein>
<dbReference type="Gene3D" id="3.40.50.300">
    <property type="entry name" value="P-loop containing nucleotide triphosphate hydrolases"/>
    <property type="match status" value="1"/>
</dbReference>
<feature type="transmembrane region" description="Helical" evidence="2">
    <location>
        <begin position="62"/>
        <end position="79"/>
    </location>
</feature>
<feature type="region of interest" description="Disordered" evidence="1">
    <location>
        <begin position="451"/>
        <end position="475"/>
    </location>
</feature>
<reference evidence="3 4" key="1">
    <citation type="submission" date="2018-10" db="EMBL/GenBank/DDBJ databases">
        <title>Isolation of pseudouridimycin from Streptomyces albus DSM 40763.</title>
        <authorList>
            <person name="Rosenqvist P."/>
            <person name="Metsae-Ketelae M."/>
            <person name="Virta P."/>
        </authorList>
    </citation>
    <scope>NUCLEOTIDE SEQUENCE [LARGE SCALE GENOMIC DNA]</scope>
    <source>
        <strain evidence="3 4">DSM 40763</strain>
    </source>
</reference>
<feature type="compositionally biased region" description="Basic and acidic residues" evidence="1">
    <location>
        <begin position="563"/>
        <end position="587"/>
    </location>
</feature>
<comment type="caution">
    <text evidence="3">The sequence shown here is derived from an EMBL/GenBank/DDBJ whole genome shotgun (WGS) entry which is preliminary data.</text>
</comment>
<keyword evidence="2" id="KW-0812">Transmembrane</keyword>
<proteinExistence type="predicted"/>
<name>A0A8H1LNI3_9ACTN</name>
<dbReference type="InterPro" id="IPR027417">
    <property type="entry name" value="P-loop_NTPase"/>
</dbReference>
<sequence length="602" mass="64419">MTRWTKPARPSRWRMRNAVRAGAHGVLDVCHPLLVLGRGLRRLAARSAAWWRRAPRERRGPALFLLAVCGALVWLLPYGRTAALLALLGAAAWHGRERAAVPYAAPAGPDETERTRLRALYEALVPYFAPVGDPAPPPLYTHGGDWTEVFEEFAFRDGRISELLLCYPAWFRDGEPAERLRIEAVLAAKTGREREYRFCWDQEGNRLEMTALEPLPTDIPVQPFVTAPGEAVLGFTDGPEVRRTVPVRLLTGAGMRDVPPVLWRTGPRSTEPHLLAVGLPGAGTSSLLRSLALQALCRRGDVLIVDGDGGGEFACLAARHGVLGVETTLPGALSALEWADRETERRLLAAGRARQRGEDLPQDVRRPLWVLLDRPTALALPRFPQAAGPDAGAGPGLLELLRTPLRHGRAAGVTVVVAEPFAALDELPHEVFAHARARVVLGAVRPEEAGAVLGQTPQTGPPAGSPPGRGFARLGTGPVLRLQVPATPDPFDETAGEAARRAVWSLLPGSVHEPSARPAVLGHTPAAAPVPPAPARPPTAGAPPRSAPEAPHHDGWDGGYGGRDGERGGRDHRGGRQAREGKRERGGRGPGRGTVASARQAT</sequence>
<dbReference type="AlphaFoldDB" id="A0A8H1LNI3"/>
<evidence type="ECO:0008006" key="5">
    <source>
        <dbReference type="Google" id="ProtNLM"/>
    </source>
</evidence>
<keyword evidence="2" id="KW-0472">Membrane</keyword>
<gene>
    <name evidence="3" type="ORF">D8771_03625</name>
</gene>
<feature type="region of interest" description="Disordered" evidence="1">
    <location>
        <begin position="515"/>
        <end position="602"/>
    </location>
</feature>
<evidence type="ECO:0000313" key="4">
    <source>
        <dbReference type="Proteomes" id="UP000298111"/>
    </source>
</evidence>
<evidence type="ECO:0000313" key="3">
    <source>
        <dbReference type="EMBL" id="TGG88563.1"/>
    </source>
</evidence>